<evidence type="ECO:0000313" key="1">
    <source>
        <dbReference type="EMBL" id="MBC3795449.1"/>
    </source>
</evidence>
<reference evidence="1 2" key="1">
    <citation type="journal article" date="2020" name="mSystems">
        <title>Defining Genomic and Predicted Metabolic Features of the Acetobacterium Genus.</title>
        <authorList>
            <person name="Ross D.E."/>
            <person name="Marshall C.W."/>
            <person name="Gulliver D."/>
            <person name="May H.D."/>
            <person name="Norman R.S."/>
        </authorList>
    </citation>
    <scope>NUCLEOTIDE SEQUENCE [LARGE SCALE GENOMIC DNA]</scope>
    <source>
        <strain evidence="1 2">DSM 9173</strain>
    </source>
</reference>
<name>A0ABR6WFZ5_9FIRM</name>
<protein>
    <submittedName>
        <fullName evidence="1">Uncharacterized protein</fullName>
    </submittedName>
</protein>
<dbReference type="EMBL" id="WJBB01000001">
    <property type="protein sequence ID" value="MBC3795449.1"/>
    <property type="molecule type" value="Genomic_DNA"/>
</dbReference>
<proteinExistence type="predicted"/>
<gene>
    <name evidence="1" type="ORF">GH807_00085</name>
</gene>
<sequence>MKYLDDIKKSTKQLLNFKSSTRNKIKETAMITECFSYYLQSMVTEKKEPVSIADISADINVKSDQNKSELQIKQPVETIRGLIPIKQI</sequence>
<dbReference type="RefSeq" id="WP_148602152.1">
    <property type="nucleotide sequence ID" value="NZ_RXYB01000001.1"/>
</dbReference>
<accession>A0ABR6WFZ5</accession>
<organism evidence="1 2">
    <name type="scientific">Acetobacterium tundrae</name>
    <dbReference type="NCBI Taxonomy" id="132932"/>
    <lineage>
        <taxon>Bacteria</taxon>
        <taxon>Bacillati</taxon>
        <taxon>Bacillota</taxon>
        <taxon>Clostridia</taxon>
        <taxon>Eubacteriales</taxon>
        <taxon>Eubacteriaceae</taxon>
        <taxon>Acetobacterium</taxon>
    </lineage>
</organism>
<keyword evidence="2" id="KW-1185">Reference proteome</keyword>
<comment type="caution">
    <text evidence="1">The sequence shown here is derived from an EMBL/GenBank/DDBJ whole genome shotgun (WGS) entry which is preliminary data.</text>
</comment>
<evidence type="ECO:0000313" key="2">
    <source>
        <dbReference type="Proteomes" id="UP000653358"/>
    </source>
</evidence>
<dbReference type="Proteomes" id="UP000653358">
    <property type="component" value="Unassembled WGS sequence"/>
</dbReference>